<dbReference type="Pfam" id="PF02617">
    <property type="entry name" value="ClpS"/>
    <property type="match status" value="1"/>
</dbReference>
<accession>A0ABQ0A1H2</accession>
<dbReference type="HAMAP" id="MF_00302">
    <property type="entry name" value="ClpS"/>
    <property type="match status" value="1"/>
</dbReference>
<keyword evidence="3" id="KW-0645">Protease</keyword>
<dbReference type="EMBL" id="BAABWH010000006">
    <property type="protein sequence ID" value="GAA6146245.1"/>
    <property type="molecule type" value="Genomic_DNA"/>
</dbReference>
<dbReference type="GO" id="GO:0006508">
    <property type="term" value="P:proteolysis"/>
    <property type="evidence" value="ECO:0007669"/>
    <property type="project" value="UniProtKB-KW"/>
</dbReference>
<dbReference type="Proteomes" id="UP001481413">
    <property type="component" value="Unassembled WGS sequence"/>
</dbReference>
<dbReference type="PANTHER" id="PTHR33473:SF19">
    <property type="entry name" value="ATP-DEPENDENT CLP PROTEASE ADAPTER PROTEIN CLPS"/>
    <property type="match status" value="1"/>
</dbReference>
<dbReference type="SUPFAM" id="SSF54736">
    <property type="entry name" value="ClpS-like"/>
    <property type="match status" value="1"/>
</dbReference>
<name>A0ABQ0A1H2_9GAMM</name>
<sequence>MVAIGSRRYHVTNLANTEFHWRLMYKYQLSLMSQDTHHDGDGSIAVQESKPELKRPSMYSVVMLNDDYTPMEFVVEVLQKFFGKSPEQATEIMLAVHMKGSAVCGVYTKDIAETKAEFVNQYSIDCQHPLKCELAPAED</sequence>
<keyword evidence="3" id="KW-0378">Hydrolase</keyword>
<dbReference type="GO" id="GO:0008233">
    <property type="term" value="F:peptidase activity"/>
    <property type="evidence" value="ECO:0007669"/>
    <property type="project" value="UniProtKB-KW"/>
</dbReference>
<gene>
    <name evidence="1 3" type="primary">clpS</name>
    <name evidence="3" type="ORF">NBRC116585_23630</name>
</gene>
<dbReference type="PANTHER" id="PTHR33473">
    <property type="entry name" value="ATP-DEPENDENT CLP PROTEASE ADAPTER PROTEIN CLPS1, CHLOROPLASTIC"/>
    <property type="match status" value="1"/>
</dbReference>
<evidence type="ECO:0000313" key="3">
    <source>
        <dbReference type="EMBL" id="GAA6146245.1"/>
    </source>
</evidence>
<evidence type="ECO:0000313" key="4">
    <source>
        <dbReference type="Proteomes" id="UP001481413"/>
    </source>
</evidence>
<protein>
    <recommendedName>
        <fullName evidence="1">ATP-dependent Clp protease adapter protein ClpS</fullName>
    </recommendedName>
</protein>
<proteinExistence type="inferred from homology"/>
<evidence type="ECO:0000259" key="2">
    <source>
        <dbReference type="Pfam" id="PF02617"/>
    </source>
</evidence>
<dbReference type="InterPro" id="IPR014719">
    <property type="entry name" value="Ribosomal_bL12_C/ClpS-like"/>
</dbReference>
<dbReference type="Gene3D" id="3.30.1390.10">
    <property type="match status" value="1"/>
</dbReference>
<dbReference type="InterPro" id="IPR003769">
    <property type="entry name" value="ClpS_core"/>
</dbReference>
<feature type="domain" description="Adaptor protein ClpS core" evidence="2">
    <location>
        <begin position="54"/>
        <end position="133"/>
    </location>
</feature>
<evidence type="ECO:0000256" key="1">
    <source>
        <dbReference type="HAMAP-Rule" id="MF_00302"/>
    </source>
</evidence>
<dbReference type="NCBIfam" id="NF000672">
    <property type="entry name" value="PRK00033.1-5"/>
    <property type="match status" value="1"/>
</dbReference>
<comment type="similarity">
    <text evidence="1">Belongs to the ClpS family.</text>
</comment>
<organism evidence="3 4">
    <name type="scientific">Thalassolituus maritimus</name>
    <dbReference type="NCBI Taxonomy" id="484498"/>
    <lineage>
        <taxon>Bacteria</taxon>
        <taxon>Pseudomonadati</taxon>
        <taxon>Pseudomonadota</taxon>
        <taxon>Gammaproteobacteria</taxon>
        <taxon>Oceanospirillales</taxon>
        <taxon>Oceanospirillaceae</taxon>
        <taxon>Thalassolituus</taxon>
    </lineage>
</organism>
<comment type="caution">
    <text evidence="3">The sequence shown here is derived from an EMBL/GenBank/DDBJ whole genome shotgun (WGS) entry which is preliminary data.</text>
</comment>
<reference evidence="3 4" key="1">
    <citation type="submission" date="2024-04" db="EMBL/GenBank/DDBJ databases">
        <title>Draft genome sequence of Thalassolituus maritimus NBRC 116585.</title>
        <authorList>
            <person name="Miyakawa T."/>
            <person name="Kusuya Y."/>
            <person name="Miura T."/>
        </authorList>
    </citation>
    <scope>NUCLEOTIDE SEQUENCE [LARGE SCALE GENOMIC DNA]</scope>
    <source>
        <strain evidence="3 4">5NW40-0001</strain>
    </source>
</reference>
<keyword evidence="4" id="KW-1185">Reference proteome</keyword>
<comment type="subunit">
    <text evidence="1">Binds to the N-terminal domain of the chaperone ClpA.</text>
</comment>
<comment type="function">
    <text evidence="1">Involved in the modulation of the specificity of the ClpAP-mediated ATP-dependent protein degradation.</text>
</comment>
<dbReference type="InterPro" id="IPR022935">
    <property type="entry name" value="ClpS"/>
</dbReference>